<dbReference type="Gene3D" id="1.10.8.10">
    <property type="entry name" value="DNA helicase RuvA subunit, C-terminal domain"/>
    <property type="match status" value="1"/>
</dbReference>
<proteinExistence type="predicted"/>
<dbReference type="InParanoid" id="A0A2P6N9K2"/>
<evidence type="ECO:0000256" key="4">
    <source>
        <dbReference type="PROSITE-ProRule" id="PRU00228"/>
    </source>
</evidence>
<dbReference type="Proteomes" id="UP000241769">
    <property type="component" value="Unassembled WGS sequence"/>
</dbReference>
<dbReference type="EMBL" id="MDYQ01000143">
    <property type="protein sequence ID" value="PRP80626.1"/>
    <property type="molecule type" value="Genomic_DNA"/>
</dbReference>
<keyword evidence="3" id="KW-0862">Zinc</keyword>
<dbReference type="Gene3D" id="3.30.60.90">
    <property type="match status" value="2"/>
</dbReference>
<dbReference type="Pfam" id="PF00564">
    <property type="entry name" value="PB1"/>
    <property type="match status" value="1"/>
</dbReference>
<dbReference type="SMART" id="SM00666">
    <property type="entry name" value="PB1"/>
    <property type="match status" value="1"/>
</dbReference>
<dbReference type="AlphaFoldDB" id="A0A2P6N9K2"/>
<dbReference type="InterPro" id="IPR015940">
    <property type="entry name" value="UBA"/>
</dbReference>
<keyword evidence="10" id="KW-1185">Reference proteome</keyword>
<evidence type="ECO:0000256" key="2">
    <source>
        <dbReference type="ARBA" id="ARBA00022771"/>
    </source>
</evidence>
<evidence type="ECO:0008006" key="11">
    <source>
        <dbReference type="Google" id="ProtNLM"/>
    </source>
</evidence>
<feature type="domain" description="UBA" evidence="6">
    <location>
        <begin position="612"/>
        <end position="655"/>
    </location>
</feature>
<comment type="caution">
    <text evidence="9">The sequence shown here is derived from an EMBL/GenBank/DDBJ whole genome shotgun (WGS) entry which is preliminary data.</text>
</comment>
<dbReference type="SUPFAM" id="SSF57850">
    <property type="entry name" value="RING/U-box"/>
    <property type="match status" value="2"/>
</dbReference>
<protein>
    <recommendedName>
        <fullName evidence="11">ZZ-type zinc finger-containing protein</fullName>
    </recommendedName>
</protein>
<dbReference type="PROSITE" id="PS51745">
    <property type="entry name" value="PB1"/>
    <property type="match status" value="1"/>
</dbReference>
<feature type="domain" description="PB1" evidence="8">
    <location>
        <begin position="144"/>
        <end position="226"/>
    </location>
</feature>
<evidence type="ECO:0000313" key="10">
    <source>
        <dbReference type="Proteomes" id="UP000241769"/>
    </source>
</evidence>
<feature type="region of interest" description="Disordered" evidence="5">
    <location>
        <begin position="350"/>
        <end position="398"/>
    </location>
</feature>
<evidence type="ECO:0000313" key="9">
    <source>
        <dbReference type="EMBL" id="PRP80626.1"/>
    </source>
</evidence>
<evidence type="ECO:0000256" key="1">
    <source>
        <dbReference type="ARBA" id="ARBA00022723"/>
    </source>
</evidence>
<feature type="domain" description="ZZ-type" evidence="7">
    <location>
        <begin position="422"/>
        <end position="481"/>
    </location>
</feature>
<accession>A0A2P6N9K2</accession>
<dbReference type="PROSITE" id="PS01357">
    <property type="entry name" value="ZF_ZZ_1"/>
    <property type="match status" value="1"/>
</dbReference>
<evidence type="ECO:0000256" key="5">
    <source>
        <dbReference type="SAM" id="MobiDB-lite"/>
    </source>
</evidence>
<sequence>MGSGVAAAREIVWLGGCQGEQRRGVKGWHGRRIYQWRRIIDLNDLCLFILIVVHEVQDQWCTFRTISSGLTSLSGTTYDQLILKSFDLLKYSLRVHHQISVKRGKFRVTLTTALAQYFGLNNTGTPHHISQHNTMDAQPRNKDQIVFKIRLTNEIRRLSVPSTISFSHLLNLIAHAFADPNLTQTHLLRYKDDEQDWVTMSSDLELREAIRIYKKDPSVPLQLQQSPSIIHLLLEPKGLKPGPLGASTLGLDAPSSLSQSQFSLPSEQSLISSIISTLEQQGYIAKKNIGLANLDQQLLALSEPDQSFQLDDIPIDALSIEARHLSPAEILNKMDIDIAGQAAQPIISQSREELKKEEEKKAEEPKKEEEKKIEEPKEEEKVEEKVEDSVEKVEEMSTHDVLAPAEEKREEEPVVPTQQIDTTYHHCDGCQLKISKDSFRYHCTECPDYDLCSGCQQLGTHNHHAFDQFHHDVVLMCIPATLQQPPFSNDFMQPPIYNQPPLTYPPQNAPATDIHMAMCDQCSARIRGARYRCSVCQDFDLCQNCRPVSQHDPTHPLLVFSTPFSAPVLEERAQENPFLPPITSNTFHFNHPIDEPRVENHHPPAPAPAMEAPDQAISAGMKQLKDMGFTNEKDNFEALIQTRGDVVQAVVHLLG</sequence>
<dbReference type="SMART" id="SM00291">
    <property type="entry name" value="ZnF_ZZ"/>
    <property type="match status" value="2"/>
</dbReference>
<dbReference type="PROSITE" id="PS50030">
    <property type="entry name" value="UBA"/>
    <property type="match status" value="1"/>
</dbReference>
<evidence type="ECO:0000259" key="8">
    <source>
        <dbReference type="PROSITE" id="PS51745"/>
    </source>
</evidence>
<keyword evidence="1" id="KW-0479">Metal-binding</keyword>
<dbReference type="CDD" id="cd05992">
    <property type="entry name" value="PB1"/>
    <property type="match status" value="1"/>
</dbReference>
<name>A0A2P6N9K2_9EUKA</name>
<dbReference type="GO" id="GO:0008270">
    <property type="term" value="F:zinc ion binding"/>
    <property type="evidence" value="ECO:0007669"/>
    <property type="project" value="UniProtKB-KW"/>
</dbReference>
<organism evidence="9 10">
    <name type="scientific">Planoprotostelium fungivorum</name>
    <dbReference type="NCBI Taxonomy" id="1890364"/>
    <lineage>
        <taxon>Eukaryota</taxon>
        <taxon>Amoebozoa</taxon>
        <taxon>Evosea</taxon>
        <taxon>Variosea</taxon>
        <taxon>Cavosteliida</taxon>
        <taxon>Cavosteliaceae</taxon>
        <taxon>Planoprotostelium</taxon>
    </lineage>
</organism>
<dbReference type="PANTHER" id="PTHR15090">
    <property type="entry name" value="SEQUESTOSOME 1-RELATED"/>
    <property type="match status" value="1"/>
</dbReference>
<dbReference type="OrthoDB" id="661148at2759"/>
<evidence type="ECO:0000259" key="7">
    <source>
        <dbReference type="PROSITE" id="PS50135"/>
    </source>
</evidence>
<dbReference type="PROSITE" id="PS50135">
    <property type="entry name" value="ZF_ZZ_2"/>
    <property type="match status" value="2"/>
</dbReference>
<dbReference type="STRING" id="1890364.A0A2P6N9K2"/>
<reference evidence="9 10" key="1">
    <citation type="journal article" date="2018" name="Genome Biol. Evol.">
        <title>Multiple Roots of Fruiting Body Formation in Amoebozoa.</title>
        <authorList>
            <person name="Hillmann F."/>
            <person name="Forbes G."/>
            <person name="Novohradska S."/>
            <person name="Ferling I."/>
            <person name="Riege K."/>
            <person name="Groth M."/>
            <person name="Westermann M."/>
            <person name="Marz M."/>
            <person name="Spaller T."/>
            <person name="Winckler T."/>
            <person name="Schaap P."/>
            <person name="Glockner G."/>
        </authorList>
    </citation>
    <scope>NUCLEOTIDE SEQUENCE [LARGE SCALE GENOMIC DNA]</scope>
    <source>
        <strain evidence="9 10">Jena</strain>
    </source>
</reference>
<dbReference type="InterPro" id="IPR043145">
    <property type="entry name" value="Znf_ZZ_sf"/>
</dbReference>
<dbReference type="InterPro" id="IPR053793">
    <property type="entry name" value="PB1-like"/>
</dbReference>
<dbReference type="InterPro" id="IPR000270">
    <property type="entry name" value="PB1_dom"/>
</dbReference>
<keyword evidence="2 4" id="KW-0863">Zinc-finger</keyword>
<dbReference type="InterPro" id="IPR009060">
    <property type="entry name" value="UBA-like_sf"/>
</dbReference>
<dbReference type="InterPro" id="IPR000433">
    <property type="entry name" value="Znf_ZZ"/>
</dbReference>
<dbReference type="InterPro" id="IPR052260">
    <property type="entry name" value="Autophagy_Rcpt_SigReg"/>
</dbReference>
<evidence type="ECO:0000259" key="6">
    <source>
        <dbReference type="PROSITE" id="PS50030"/>
    </source>
</evidence>
<evidence type="ECO:0000256" key="3">
    <source>
        <dbReference type="ARBA" id="ARBA00022833"/>
    </source>
</evidence>
<dbReference type="SUPFAM" id="SSF54277">
    <property type="entry name" value="CAD &amp; PB1 domains"/>
    <property type="match status" value="1"/>
</dbReference>
<dbReference type="Pfam" id="PF00569">
    <property type="entry name" value="ZZ"/>
    <property type="match status" value="2"/>
</dbReference>
<gene>
    <name evidence="9" type="ORF">PROFUN_11569</name>
</gene>
<feature type="domain" description="ZZ-type" evidence="7">
    <location>
        <begin position="514"/>
        <end position="565"/>
    </location>
</feature>
<dbReference type="SUPFAM" id="SSF46934">
    <property type="entry name" value="UBA-like"/>
    <property type="match status" value="1"/>
</dbReference>
<dbReference type="CDD" id="cd02340">
    <property type="entry name" value="ZZ_NBR1_like"/>
    <property type="match status" value="2"/>
</dbReference>
<dbReference type="Gene3D" id="3.10.20.90">
    <property type="entry name" value="Phosphatidylinositol 3-kinase Catalytic Subunit, Chain A, domain 1"/>
    <property type="match status" value="1"/>
</dbReference>